<dbReference type="Proteomes" id="UP000290189">
    <property type="component" value="Unassembled WGS sequence"/>
</dbReference>
<proteinExistence type="predicted"/>
<feature type="compositionally biased region" description="Gly residues" evidence="1">
    <location>
        <begin position="162"/>
        <end position="176"/>
    </location>
</feature>
<dbReference type="EMBL" id="OVEO01000008">
    <property type="protein sequence ID" value="SPQ97584.1"/>
    <property type="molecule type" value="Genomic_DNA"/>
</dbReference>
<evidence type="ECO:0000256" key="1">
    <source>
        <dbReference type="SAM" id="MobiDB-lite"/>
    </source>
</evidence>
<evidence type="ECO:0000313" key="4">
    <source>
        <dbReference type="Proteomes" id="UP000290189"/>
    </source>
</evidence>
<feature type="compositionally biased region" description="Gly residues" evidence="1">
    <location>
        <begin position="130"/>
        <end position="145"/>
    </location>
</feature>
<feature type="compositionally biased region" description="Gly residues" evidence="1">
    <location>
        <begin position="61"/>
        <end position="72"/>
    </location>
</feature>
<accession>A0A3P3YBQ6</accession>
<keyword evidence="3" id="KW-0496">Mitochondrion</keyword>
<feature type="region of interest" description="Disordered" evidence="1">
    <location>
        <begin position="44"/>
        <end position="74"/>
    </location>
</feature>
<feature type="region of interest" description="Disordered" evidence="1">
    <location>
        <begin position="205"/>
        <end position="254"/>
    </location>
</feature>
<feature type="domain" description="DUF7932" evidence="2">
    <location>
        <begin position="280"/>
        <end position="396"/>
    </location>
</feature>
<evidence type="ECO:0000259" key="2">
    <source>
        <dbReference type="Pfam" id="PF25560"/>
    </source>
</evidence>
<name>A0A3P3YBQ6_PLABS</name>
<dbReference type="InterPro" id="IPR057692">
    <property type="entry name" value="DUF7932"/>
</dbReference>
<gene>
    <name evidence="3" type="ORF">PLBR_LOCUS4799</name>
</gene>
<feature type="region of interest" description="Disordered" evidence="1">
    <location>
        <begin position="128"/>
        <end position="176"/>
    </location>
</feature>
<dbReference type="AlphaFoldDB" id="A0A3P3YBQ6"/>
<evidence type="ECO:0000313" key="3">
    <source>
        <dbReference type="EMBL" id="SPQ97584.1"/>
    </source>
</evidence>
<sequence length="957" mass="103083">MHVSVGIDQADCRPITSVTTDIGPHDVIVDLTGSRSTGRVVHGANGKPGRHGSPDGHRCGEPGGQGGDGVDGLPGYDAPPMHITLTWDGNRCLRLAIRKGVDGSLGTEHRLATLPDTDGRIVVLAAGLDGSNGGNGGKGGDGGDGCDLTTTDDASRSDAPRGGDGGRGGAAGRGGDGGAGANLVVAAVDPALLMWIRVVARGGAGGKRGLPGEPGAPGIGGRPAPGSRRRARHEDGRPGARGAPSSDGDRGRDGTVTFQVIDLFNRIVQSGPTLFNPVVSFYELHDADDDGVFEPGTDIEIRGIVLRNTGSLTLPPCVLAFEAPSCDTSGAVMRLPAISPHQEYALDAVLNARLPSITDDDCTPNAHYAKRITLTPVVSLCGVRFAERSPQAQIVSQFPIKLDVVSAATVLGDDELGEIRLRITNVSPKIYGRDFHGDVEVHVQLGPGLLFHRTKADDYDLINPHVARHSVRHAGTIAPSELVFTVKLARHLAALPYASTCWTAMLQLRGVRIEEIKHDLRSVPAFDPSSRADVLLVTPETFTRQEYLEWAALLTRLGLSCSVWDLQRYGSLSGEDTSWIGRVQNLIIASGTPSADLRAVLSLQDMAAHLQQPNSGMLCLGYSSAGLDAILFDFDGDPIAQSAPPRLPWRRFGAAERACRKVQRREPQFLHRAAVVETPGETAKPSDPHLHVYRCVVPRTARLIVIESPVFLEHSLPIANDGERSSGTIVYPWFSSYSIATFAILALMSVGHKLDLLERGTNDDVAIACDRNRSGTKQTRVGMHDLVHLAILQEIQYEFKSKNLTFPACTEFVAALRQSPERFSVHGATILVALQRHIDRTRWASFPWCTGMTSTRRNVLIGLRDQLVAVIDEHGHLTSCLKEMKQIATRTPPYVQRLFMRRMHQIWLANWNRADALGAVHIAGRGPVTPEPPAPPPPETIILQTTNSMRVPDYYSR</sequence>
<reference evidence="3 4" key="1">
    <citation type="submission" date="2018-03" db="EMBL/GenBank/DDBJ databases">
        <authorList>
            <person name="Fogelqvist J."/>
        </authorList>
    </citation>
    <scope>NUCLEOTIDE SEQUENCE [LARGE SCALE GENOMIC DNA]</scope>
</reference>
<protein>
    <recommendedName>
        <fullName evidence="2">DUF7932 domain-containing protein</fullName>
    </recommendedName>
</protein>
<geneLocation type="mitochondrion" evidence="3"/>
<dbReference type="Pfam" id="PF25560">
    <property type="entry name" value="DUF7932"/>
    <property type="match status" value="1"/>
</dbReference>
<organism evidence="3 4">
    <name type="scientific">Plasmodiophora brassicae</name>
    <name type="common">Clubroot disease agent</name>
    <dbReference type="NCBI Taxonomy" id="37360"/>
    <lineage>
        <taxon>Eukaryota</taxon>
        <taxon>Sar</taxon>
        <taxon>Rhizaria</taxon>
        <taxon>Endomyxa</taxon>
        <taxon>Phytomyxea</taxon>
        <taxon>Plasmodiophorida</taxon>
        <taxon>Plasmodiophoridae</taxon>
        <taxon>Plasmodiophora</taxon>
    </lineage>
</organism>